<comment type="caution">
    <text evidence="7">The sequence shown here is derived from an EMBL/GenBank/DDBJ whole genome shotgun (WGS) entry which is preliminary data.</text>
</comment>
<dbReference type="AlphaFoldDB" id="A0A3R6DZH7"/>
<feature type="transmembrane region" description="Helical" evidence="5">
    <location>
        <begin position="26"/>
        <end position="44"/>
    </location>
</feature>
<organism evidence="7 8">
    <name type="scientific">Coprococcus comes</name>
    <dbReference type="NCBI Taxonomy" id="410072"/>
    <lineage>
        <taxon>Bacteria</taxon>
        <taxon>Bacillati</taxon>
        <taxon>Bacillota</taxon>
        <taxon>Clostridia</taxon>
        <taxon>Lachnospirales</taxon>
        <taxon>Lachnospiraceae</taxon>
        <taxon>Coprococcus</taxon>
    </lineage>
</organism>
<evidence type="ECO:0000256" key="5">
    <source>
        <dbReference type="SAM" id="Phobius"/>
    </source>
</evidence>
<dbReference type="InterPro" id="IPR007016">
    <property type="entry name" value="O-antigen_ligase-rel_domated"/>
</dbReference>
<evidence type="ECO:0000256" key="2">
    <source>
        <dbReference type="ARBA" id="ARBA00022692"/>
    </source>
</evidence>
<protein>
    <recommendedName>
        <fullName evidence="6">O-antigen ligase-related domain-containing protein</fullName>
    </recommendedName>
</protein>
<evidence type="ECO:0000313" key="7">
    <source>
        <dbReference type="EMBL" id="RHG60872.1"/>
    </source>
</evidence>
<gene>
    <name evidence="7" type="ORF">DW252_06825</name>
</gene>
<feature type="domain" description="O-antigen ligase-related" evidence="6">
    <location>
        <begin position="217"/>
        <end position="361"/>
    </location>
</feature>
<dbReference type="Proteomes" id="UP000286595">
    <property type="component" value="Unassembled WGS sequence"/>
</dbReference>
<dbReference type="PANTHER" id="PTHR37422">
    <property type="entry name" value="TEICHURONIC ACID BIOSYNTHESIS PROTEIN TUAE"/>
    <property type="match status" value="1"/>
</dbReference>
<feature type="transmembrane region" description="Helical" evidence="5">
    <location>
        <begin position="355"/>
        <end position="376"/>
    </location>
</feature>
<feature type="transmembrane region" description="Helical" evidence="5">
    <location>
        <begin position="80"/>
        <end position="101"/>
    </location>
</feature>
<feature type="transmembrane region" description="Helical" evidence="5">
    <location>
        <begin position="142"/>
        <end position="164"/>
    </location>
</feature>
<feature type="transmembrane region" description="Helical" evidence="5">
    <location>
        <begin position="234"/>
        <end position="250"/>
    </location>
</feature>
<dbReference type="InterPro" id="IPR051533">
    <property type="entry name" value="WaaL-like"/>
</dbReference>
<evidence type="ECO:0000256" key="1">
    <source>
        <dbReference type="ARBA" id="ARBA00004141"/>
    </source>
</evidence>
<feature type="transmembrane region" description="Helical" evidence="5">
    <location>
        <begin position="257"/>
        <end position="278"/>
    </location>
</feature>
<dbReference type="GO" id="GO:0016020">
    <property type="term" value="C:membrane"/>
    <property type="evidence" value="ECO:0007669"/>
    <property type="project" value="UniProtKB-SubCell"/>
</dbReference>
<evidence type="ECO:0000259" key="6">
    <source>
        <dbReference type="Pfam" id="PF04932"/>
    </source>
</evidence>
<keyword evidence="4 5" id="KW-0472">Membrane</keyword>
<sequence>MDDGYFLLFKEMKFDWRYFMIKKTQINESLLLYCIIYLCSFNFWDTKFGMVFKYFFFCVILIGLIGYGKRLLVNKGKIQTTAKDSVILYMFCIELFLIQVINVENSSQRNLAFYQYVFFMMMIPSILYLLEYCEIRKILNLFKTIGVVLSIFAIYEVFSGSYIIQNEYLGIMYNGSRVIRAMVFSGSFLTFGTIMAMISVVSFYDFYTNTSKLNLICLIINVVGLLMSSSRGPLVAFVISAIVIYVYIGGRVNLLKVFKVILIMFIIGMLLAILGTTLSRNNSTIAFYLNRLQSIFDWSENSASNTGRIDCWLYSIEKFKEKTNWIFGIGPAATGARAKANWGGFVTESGLLKRFLELGAVVAVVYYMFFFSTVHAGLRKARKEGNQYIALALGIVICILIEDTILQITEELSVTFLLWMFICILLRKEKQNDERI</sequence>
<keyword evidence="3 5" id="KW-1133">Transmembrane helix</keyword>
<feature type="transmembrane region" description="Helical" evidence="5">
    <location>
        <begin position="388"/>
        <end position="406"/>
    </location>
</feature>
<evidence type="ECO:0000256" key="4">
    <source>
        <dbReference type="ARBA" id="ARBA00023136"/>
    </source>
</evidence>
<feature type="transmembrane region" description="Helical" evidence="5">
    <location>
        <begin position="412"/>
        <end position="427"/>
    </location>
</feature>
<feature type="transmembrane region" description="Helical" evidence="5">
    <location>
        <begin position="211"/>
        <end position="228"/>
    </location>
</feature>
<keyword evidence="2 5" id="KW-0812">Transmembrane</keyword>
<dbReference type="Pfam" id="PF04932">
    <property type="entry name" value="Wzy_C"/>
    <property type="match status" value="1"/>
</dbReference>
<accession>A0A3R6DZH7</accession>
<evidence type="ECO:0000256" key="3">
    <source>
        <dbReference type="ARBA" id="ARBA00022989"/>
    </source>
</evidence>
<feature type="transmembrane region" description="Helical" evidence="5">
    <location>
        <begin position="50"/>
        <end position="68"/>
    </location>
</feature>
<comment type="subcellular location">
    <subcellularLocation>
        <location evidence="1">Membrane</location>
        <topology evidence="1">Multi-pass membrane protein</topology>
    </subcellularLocation>
</comment>
<dbReference type="EMBL" id="QRIM01000006">
    <property type="protein sequence ID" value="RHG60872.1"/>
    <property type="molecule type" value="Genomic_DNA"/>
</dbReference>
<feature type="transmembrane region" description="Helical" evidence="5">
    <location>
        <begin position="113"/>
        <end position="130"/>
    </location>
</feature>
<reference evidence="7 8" key="1">
    <citation type="submission" date="2018-08" db="EMBL/GenBank/DDBJ databases">
        <title>A genome reference for cultivated species of the human gut microbiota.</title>
        <authorList>
            <person name="Zou Y."/>
            <person name="Xue W."/>
            <person name="Luo G."/>
        </authorList>
    </citation>
    <scope>NUCLEOTIDE SEQUENCE [LARGE SCALE GENOMIC DNA]</scope>
    <source>
        <strain evidence="7 8">AM22-12LB</strain>
    </source>
</reference>
<dbReference type="PANTHER" id="PTHR37422:SF13">
    <property type="entry name" value="LIPOPOLYSACCHARIDE BIOSYNTHESIS PROTEIN PA4999-RELATED"/>
    <property type="match status" value="1"/>
</dbReference>
<evidence type="ECO:0000313" key="8">
    <source>
        <dbReference type="Proteomes" id="UP000286595"/>
    </source>
</evidence>
<feature type="transmembrane region" description="Helical" evidence="5">
    <location>
        <begin position="184"/>
        <end position="204"/>
    </location>
</feature>
<proteinExistence type="predicted"/>
<name>A0A3R6DZH7_9FIRM</name>